<dbReference type="Pfam" id="PF02769">
    <property type="entry name" value="AIRS_C"/>
    <property type="match status" value="1"/>
</dbReference>
<dbReference type="SUPFAM" id="SSF55326">
    <property type="entry name" value="PurM N-terminal domain-like"/>
    <property type="match status" value="1"/>
</dbReference>
<keyword evidence="3" id="KW-1185">Reference proteome</keyword>
<dbReference type="CDD" id="cd04301">
    <property type="entry name" value="NAT_SF"/>
    <property type="match status" value="1"/>
</dbReference>
<sequence length="470" mass="48143">MQVAARDLAILTGPRPAATPSVGFLIQPAESRTHLADYAALRHAAFVVDQGLFAGTDHDDIDDDPRTAVLCAIGDDGTFLGGVRLAPATSEDIGWWTGSRLVVAPTDQARGVGPALVRAACAHAENAGVLRFDAAVQQRYRSMFSRLGWDHIGDVDVAGVPHAAMRWPINKIELLVASTKAMLADVLAPLGQQAMGLGPSGFRGDDGTPVPGTDMIAACDAIIPSMVERDPEWAGWCAVLVNLNDLSAMGATPVGLLDAVGAPTRSKLTRIIRGMANAAAAWDVPVLGGHTQAGVPSSLSVTALGRTTNPIPAGGGQVGHSVRLTADLGGGWRQGYAGHQWDSTSHRSADDLAQMASFVQRAAPAAAKDVSMAGLVGTTGMLAEASGTGAVLDVTDIPRPSGVPVGQWITAFPGFAMITTDAPGHAVPDAGPAQSAVCGQLTEAPGVGLRWPDGQVTQAVRSTVTGLGAA</sequence>
<keyword evidence="2" id="KW-0012">Acyltransferase</keyword>
<organism evidence="2 3">
    <name type="scientific">Gordonia rubripertincta</name>
    <name type="common">Rhodococcus corallinus</name>
    <dbReference type="NCBI Taxonomy" id="36822"/>
    <lineage>
        <taxon>Bacteria</taxon>
        <taxon>Bacillati</taxon>
        <taxon>Actinomycetota</taxon>
        <taxon>Actinomycetes</taxon>
        <taxon>Mycobacteriales</taxon>
        <taxon>Gordoniaceae</taxon>
        <taxon>Gordonia</taxon>
    </lineage>
</organism>
<dbReference type="Proteomes" id="UP001067235">
    <property type="component" value="Unassembled WGS sequence"/>
</dbReference>
<dbReference type="InterPro" id="IPR024035">
    <property type="entry name" value="MSMEG_0567_GNAT"/>
</dbReference>
<dbReference type="Gene3D" id="3.30.1330.10">
    <property type="entry name" value="PurM-like, N-terminal domain"/>
    <property type="match status" value="1"/>
</dbReference>
<dbReference type="InterPro" id="IPR000182">
    <property type="entry name" value="GNAT_dom"/>
</dbReference>
<dbReference type="InterPro" id="IPR016181">
    <property type="entry name" value="Acyl_CoA_acyltransferase"/>
</dbReference>
<dbReference type="InterPro" id="IPR023911">
    <property type="entry name" value="MSMEG_0567/sll0787_C"/>
</dbReference>
<proteinExistence type="predicted"/>
<dbReference type="SUPFAM" id="SSF55729">
    <property type="entry name" value="Acyl-CoA N-acyltransferases (Nat)"/>
    <property type="match status" value="1"/>
</dbReference>
<evidence type="ECO:0000313" key="2">
    <source>
        <dbReference type="EMBL" id="MCZ4553717.1"/>
    </source>
</evidence>
<keyword evidence="2" id="KW-0808">Transferase</keyword>
<dbReference type="PANTHER" id="PTHR30270">
    <property type="entry name" value="THIAMINE-MONOPHOSPHATE KINASE"/>
    <property type="match status" value="1"/>
</dbReference>
<evidence type="ECO:0000313" key="3">
    <source>
        <dbReference type="Proteomes" id="UP001067235"/>
    </source>
</evidence>
<dbReference type="SUPFAM" id="SSF56042">
    <property type="entry name" value="PurM C-terminal domain-like"/>
    <property type="match status" value="1"/>
</dbReference>
<dbReference type="InterPro" id="IPR036676">
    <property type="entry name" value="PurM-like_C_sf"/>
</dbReference>
<accession>A0ABT4N733</accession>
<dbReference type="EC" id="2.3.1.-" evidence="2"/>
<evidence type="ECO:0000259" key="1">
    <source>
        <dbReference type="PROSITE" id="PS51186"/>
    </source>
</evidence>
<comment type="caution">
    <text evidence="2">The sequence shown here is derived from an EMBL/GenBank/DDBJ whole genome shotgun (WGS) entry which is preliminary data.</text>
</comment>
<dbReference type="Gene3D" id="3.40.630.30">
    <property type="match status" value="1"/>
</dbReference>
<dbReference type="NCBIfam" id="TIGR04050">
    <property type="entry name" value="MSMEG_0567_Cter"/>
    <property type="match status" value="1"/>
</dbReference>
<dbReference type="InterPro" id="IPR010918">
    <property type="entry name" value="PurM-like_C_dom"/>
</dbReference>
<gene>
    <name evidence="2" type="ORF">O4213_27260</name>
</gene>
<dbReference type="RefSeq" id="WP_301574420.1">
    <property type="nucleotide sequence ID" value="NZ_JAPWIE010000012.1"/>
</dbReference>
<dbReference type="Pfam" id="PF00586">
    <property type="entry name" value="AIRS"/>
    <property type="match status" value="1"/>
</dbReference>
<dbReference type="NCBIfam" id="TIGR04045">
    <property type="entry name" value="MSMEG_0567_GNAT"/>
    <property type="match status" value="1"/>
</dbReference>
<reference evidence="2" key="1">
    <citation type="submission" date="2022-12" db="EMBL/GenBank/DDBJ databases">
        <authorList>
            <person name="Krivoruchko A.V."/>
            <person name="Elkin A."/>
        </authorList>
    </citation>
    <scope>NUCLEOTIDE SEQUENCE</scope>
    <source>
        <strain evidence="2">IEGM 1388</strain>
    </source>
</reference>
<dbReference type="InterPro" id="IPR006283">
    <property type="entry name" value="ThiL-like"/>
</dbReference>
<dbReference type="PROSITE" id="PS51186">
    <property type="entry name" value="GNAT"/>
    <property type="match status" value="1"/>
</dbReference>
<dbReference type="GO" id="GO:0016746">
    <property type="term" value="F:acyltransferase activity"/>
    <property type="evidence" value="ECO:0007669"/>
    <property type="project" value="UniProtKB-KW"/>
</dbReference>
<protein>
    <submittedName>
        <fullName evidence="2">GNAT family N-acetyltransferase</fullName>
        <ecNumber evidence="2">2.3.1.-</ecNumber>
    </submittedName>
</protein>
<dbReference type="InterPro" id="IPR036921">
    <property type="entry name" value="PurM-like_N_sf"/>
</dbReference>
<name>A0ABT4N733_GORRU</name>
<dbReference type="Gene3D" id="3.90.650.10">
    <property type="entry name" value="PurM-like C-terminal domain"/>
    <property type="match status" value="1"/>
</dbReference>
<dbReference type="PANTHER" id="PTHR30270:SF0">
    <property type="entry name" value="THIAMINE-MONOPHOSPHATE KINASE"/>
    <property type="match status" value="1"/>
</dbReference>
<dbReference type="InterPro" id="IPR016188">
    <property type="entry name" value="PurM-like_N"/>
</dbReference>
<feature type="domain" description="N-acetyltransferase" evidence="1">
    <location>
        <begin position="24"/>
        <end position="170"/>
    </location>
</feature>
<dbReference type="EMBL" id="JAPWIE010000012">
    <property type="protein sequence ID" value="MCZ4553717.1"/>
    <property type="molecule type" value="Genomic_DNA"/>
</dbReference>
<dbReference type="Pfam" id="PF00583">
    <property type="entry name" value="Acetyltransf_1"/>
    <property type="match status" value="1"/>
</dbReference>